<keyword evidence="2" id="KW-0238">DNA-binding</keyword>
<dbReference type="Pfam" id="PF12833">
    <property type="entry name" value="HTH_18"/>
    <property type="match status" value="1"/>
</dbReference>
<dbReference type="PROSITE" id="PS01124">
    <property type="entry name" value="HTH_ARAC_FAMILY_2"/>
    <property type="match status" value="1"/>
</dbReference>
<dbReference type="InterPro" id="IPR020449">
    <property type="entry name" value="Tscrpt_reg_AraC-type_HTH"/>
</dbReference>
<sequence length="294" mass="34397">MKLASETFFNNSAFSFSIFPYTFKSNESIHLHYHEFFELGYVMNGTGYHLYMDNIYPIKQGDVLLIEPGKLHGYQSDKTDPLYVCNVLFQLPFLKDIADIQRNLSCFSNPGFAPLLGDRENINERLALTGLEHLEISLLIKKMMNEYQGKEAEYQLLIKAKFIELFTLLRRSTRSHEVDVRSTEVKWMEEVCSYINMYYNDPLSLDKMSKVAGMSKSNFTSKFKQTIGKTFVEYRNEIRIKASCDLLRETDMKIINIANEVGFDDISHFIRTFKQLTRVTPSEYRKKHSQVWLN</sequence>
<evidence type="ECO:0000256" key="3">
    <source>
        <dbReference type="ARBA" id="ARBA00023163"/>
    </source>
</evidence>
<dbReference type="InterPro" id="IPR018062">
    <property type="entry name" value="HTH_AraC-typ_CS"/>
</dbReference>
<dbReference type="InterPro" id="IPR018060">
    <property type="entry name" value="HTH_AraC"/>
</dbReference>
<organism evidence="5 6">
    <name type="scientific">Fictibacillus fluitans</name>
    <dbReference type="NCBI Taxonomy" id="3058422"/>
    <lineage>
        <taxon>Bacteria</taxon>
        <taxon>Bacillati</taxon>
        <taxon>Bacillota</taxon>
        <taxon>Bacilli</taxon>
        <taxon>Bacillales</taxon>
        <taxon>Fictibacillaceae</taxon>
        <taxon>Fictibacillus</taxon>
    </lineage>
</organism>
<dbReference type="PANTHER" id="PTHR43280:SF28">
    <property type="entry name" value="HTH-TYPE TRANSCRIPTIONAL ACTIVATOR RHAS"/>
    <property type="match status" value="1"/>
</dbReference>
<evidence type="ECO:0000313" key="5">
    <source>
        <dbReference type="EMBL" id="MDN4522975.1"/>
    </source>
</evidence>
<dbReference type="Gene3D" id="2.60.120.10">
    <property type="entry name" value="Jelly Rolls"/>
    <property type="match status" value="1"/>
</dbReference>
<comment type="caution">
    <text evidence="5">The sequence shown here is derived from an EMBL/GenBank/DDBJ whole genome shotgun (WGS) entry which is preliminary data.</text>
</comment>
<dbReference type="Gene3D" id="1.10.10.60">
    <property type="entry name" value="Homeodomain-like"/>
    <property type="match status" value="2"/>
</dbReference>
<evidence type="ECO:0000313" key="6">
    <source>
        <dbReference type="Proteomes" id="UP001172721"/>
    </source>
</evidence>
<proteinExistence type="predicted"/>
<dbReference type="Pfam" id="PF02311">
    <property type="entry name" value="AraC_binding"/>
    <property type="match status" value="1"/>
</dbReference>
<accession>A0ABT8HQD0</accession>
<dbReference type="PANTHER" id="PTHR43280">
    <property type="entry name" value="ARAC-FAMILY TRANSCRIPTIONAL REGULATOR"/>
    <property type="match status" value="1"/>
</dbReference>
<dbReference type="InterPro" id="IPR014710">
    <property type="entry name" value="RmlC-like_jellyroll"/>
</dbReference>
<gene>
    <name evidence="5" type="ORF">QYB97_00735</name>
</gene>
<protein>
    <submittedName>
        <fullName evidence="5">AraC family transcriptional regulator</fullName>
    </submittedName>
</protein>
<dbReference type="InterPro" id="IPR037923">
    <property type="entry name" value="HTH-like"/>
</dbReference>
<dbReference type="SUPFAM" id="SSF46689">
    <property type="entry name" value="Homeodomain-like"/>
    <property type="match status" value="2"/>
</dbReference>
<dbReference type="PRINTS" id="PR00032">
    <property type="entry name" value="HTHARAC"/>
</dbReference>
<keyword evidence="6" id="KW-1185">Reference proteome</keyword>
<feature type="domain" description="HTH araC/xylS-type" evidence="4">
    <location>
        <begin position="189"/>
        <end position="287"/>
    </location>
</feature>
<dbReference type="EMBL" id="JAUHTR010000001">
    <property type="protein sequence ID" value="MDN4522975.1"/>
    <property type="molecule type" value="Genomic_DNA"/>
</dbReference>
<evidence type="ECO:0000256" key="2">
    <source>
        <dbReference type="ARBA" id="ARBA00023125"/>
    </source>
</evidence>
<dbReference type="InterPro" id="IPR003313">
    <property type="entry name" value="AraC-bd"/>
</dbReference>
<dbReference type="Proteomes" id="UP001172721">
    <property type="component" value="Unassembled WGS sequence"/>
</dbReference>
<dbReference type="SUPFAM" id="SSF51215">
    <property type="entry name" value="Regulatory protein AraC"/>
    <property type="match status" value="1"/>
</dbReference>
<reference evidence="5" key="1">
    <citation type="submission" date="2023-07" db="EMBL/GenBank/DDBJ databases">
        <title>Fictibacillus sp. isolated from freshwater pond.</title>
        <authorList>
            <person name="Kirdat K."/>
            <person name="Bhat A."/>
            <person name="Mourya A."/>
            <person name="Yadav A."/>
        </authorList>
    </citation>
    <scope>NUCLEOTIDE SEQUENCE</scope>
    <source>
        <strain evidence="5">NE201</strain>
    </source>
</reference>
<keyword evidence="3" id="KW-0804">Transcription</keyword>
<evidence type="ECO:0000256" key="1">
    <source>
        <dbReference type="ARBA" id="ARBA00023015"/>
    </source>
</evidence>
<evidence type="ECO:0000259" key="4">
    <source>
        <dbReference type="PROSITE" id="PS01124"/>
    </source>
</evidence>
<keyword evidence="1" id="KW-0805">Transcription regulation</keyword>
<name>A0ABT8HQD0_9BACL</name>
<dbReference type="InterPro" id="IPR009057">
    <property type="entry name" value="Homeodomain-like_sf"/>
</dbReference>
<dbReference type="RefSeq" id="WP_301164044.1">
    <property type="nucleotide sequence ID" value="NZ_JAUHTR010000001.1"/>
</dbReference>
<dbReference type="PROSITE" id="PS00041">
    <property type="entry name" value="HTH_ARAC_FAMILY_1"/>
    <property type="match status" value="1"/>
</dbReference>
<dbReference type="SMART" id="SM00342">
    <property type="entry name" value="HTH_ARAC"/>
    <property type="match status" value="1"/>
</dbReference>